<dbReference type="AlphaFoldDB" id="A0AAU7LZP1"/>
<dbReference type="GO" id="GO:0051287">
    <property type="term" value="F:NAD binding"/>
    <property type="evidence" value="ECO:0007669"/>
    <property type="project" value="InterPro"/>
</dbReference>
<dbReference type="Pfam" id="PF02826">
    <property type="entry name" value="2-Hacid_dh_C"/>
    <property type="match status" value="1"/>
</dbReference>
<dbReference type="PANTHER" id="PTHR43333:SF1">
    <property type="entry name" value="D-ISOMER SPECIFIC 2-HYDROXYACID DEHYDROGENASE NAD-BINDING DOMAIN-CONTAINING PROTEIN"/>
    <property type="match status" value="1"/>
</dbReference>
<dbReference type="InterPro" id="IPR036291">
    <property type="entry name" value="NAD(P)-bd_dom_sf"/>
</dbReference>
<proteinExistence type="predicted"/>
<keyword evidence="1" id="KW-0560">Oxidoreductase</keyword>
<dbReference type="SUPFAM" id="SSF51735">
    <property type="entry name" value="NAD(P)-binding Rossmann-fold domains"/>
    <property type="match status" value="1"/>
</dbReference>
<sequence length="343" mass="36609">MQDLLNTNHKGKLPIALVSPAVRDEFSARAVALDMIVSSPGVPLDPQTLRRIDLAFLSTDLMFGSSGGLAPGLSTFCDHLRDAVNLRWLHVRSAGADRPILLELLARGVRVTTSSGANAPEVSQSALAGFLALARGVPDWVHAQRRHEWSPQDGKALPCDIVGNTAIVVGMGPIGREIARLLQAFRLSIIGVTRSAAPVPGCVEVLPYARLEEALPRADWLILACPLTPETRGMIDAARLAMLPAGARIINVARGAVVVEADLVHALQSGRLGGAYLDVFENEPLAPDSPLWDMPGTLISSHRAGHSTGVDARIMEMFLDNLLRWLGDAELKNEVLAAPAQVA</sequence>
<dbReference type="PROSITE" id="PS00671">
    <property type="entry name" value="D_2_HYDROXYACID_DH_3"/>
    <property type="match status" value="1"/>
</dbReference>
<gene>
    <name evidence="4" type="ORF">ABLV49_24355</name>
</gene>
<accession>A0AAU7LZP1</accession>
<dbReference type="PANTHER" id="PTHR43333">
    <property type="entry name" value="2-HACID_DH_C DOMAIN-CONTAINING PROTEIN"/>
    <property type="match status" value="1"/>
</dbReference>
<dbReference type="GO" id="GO:0016616">
    <property type="term" value="F:oxidoreductase activity, acting on the CH-OH group of donors, NAD or NADP as acceptor"/>
    <property type="evidence" value="ECO:0007669"/>
    <property type="project" value="UniProtKB-ARBA"/>
</dbReference>
<geneLocation type="plasmid" evidence="4">
    <name>p3</name>
</geneLocation>
<feature type="domain" description="D-isomer specific 2-hydroxyacid dehydrogenase NAD-binding" evidence="3">
    <location>
        <begin position="129"/>
        <end position="304"/>
    </location>
</feature>
<evidence type="ECO:0000256" key="1">
    <source>
        <dbReference type="ARBA" id="ARBA00023002"/>
    </source>
</evidence>
<dbReference type="Gene3D" id="3.40.50.720">
    <property type="entry name" value="NAD(P)-binding Rossmann-like Domain"/>
    <property type="match status" value="2"/>
</dbReference>
<dbReference type="CDD" id="cd05300">
    <property type="entry name" value="2-Hacid_dh_1"/>
    <property type="match status" value="1"/>
</dbReference>
<dbReference type="RefSeq" id="WP_349282784.1">
    <property type="nucleotide sequence ID" value="NZ_CBCSCU010000103.1"/>
</dbReference>
<evidence type="ECO:0000256" key="2">
    <source>
        <dbReference type="ARBA" id="ARBA00023027"/>
    </source>
</evidence>
<reference evidence="4" key="1">
    <citation type="submission" date="2024-05" db="EMBL/GenBank/DDBJ databases">
        <authorList>
            <person name="Bunk B."/>
            <person name="Swiderski J."/>
            <person name="Sproer C."/>
            <person name="Thiel V."/>
        </authorList>
    </citation>
    <scope>NUCLEOTIDE SEQUENCE</scope>
    <source>
        <strain evidence="4">DSM 17735</strain>
        <plasmid evidence="4">p3</plasmid>
    </source>
</reference>
<evidence type="ECO:0000313" key="4">
    <source>
        <dbReference type="EMBL" id="XBP72933.1"/>
    </source>
</evidence>
<keyword evidence="4" id="KW-0614">Plasmid</keyword>
<evidence type="ECO:0000259" key="3">
    <source>
        <dbReference type="Pfam" id="PF02826"/>
    </source>
</evidence>
<protein>
    <submittedName>
        <fullName evidence="4">D-2-hydroxyacid dehydrogenase</fullName>
    </submittedName>
</protein>
<dbReference type="InterPro" id="IPR006140">
    <property type="entry name" value="D-isomer_DH_NAD-bd"/>
</dbReference>
<dbReference type="InterPro" id="IPR029753">
    <property type="entry name" value="D-isomer_DH_CS"/>
</dbReference>
<name>A0AAU7LZP1_9BURK</name>
<organism evidence="4">
    <name type="scientific">Polaromonas hydrogenivorans</name>
    <dbReference type="NCBI Taxonomy" id="335476"/>
    <lineage>
        <taxon>Bacteria</taxon>
        <taxon>Pseudomonadati</taxon>
        <taxon>Pseudomonadota</taxon>
        <taxon>Betaproteobacteria</taxon>
        <taxon>Burkholderiales</taxon>
        <taxon>Comamonadaceae</taxon>
        <taxon>Polaromonas</taxon>
    </lineage>
</organism>
<dbReference type="EMBL" id="CP157678">
    <property type="protein sequence ID" value="XBP72933.1"/>
    <property type="molecule type" value="Genomic_DNA"/>
</dbReference>
<keyword evidence="2" id="KW-0520">NAD</keyword>